<gene>
    <name evidence="5" type="ORF">CXP39_01250</name>
</gene>
<sequence length="131" mass="15107">MNCLFCKIINQEIPSYKIYENEFVYAFLDINPASNGHTLVIPKNHSENFSDAKQADIIEVVKAKQEIIALLDNKLKPAGYNFISNQNQIAGQMVFHYHEHIIPKYDANEGYIHGTKQVNVEPLENTFNKFY</sequence>
<dbReference type="InterPro" id="IPR039384">
    <property type="entry name" value="HINT"/>
</dbReference>
<dbReference type="InterPro" id="IPR011146">
    <property type="entry name" value="HIT-like"/>
</dbReference>
<feature type="active site" description="Tele-AMP-histidine intermediate" evidence="1">
    <location>
        <position position="98"/>
    </location>
</feature>
<protein>
    <submittedName>
        <fullName evidence="5">HIT family protein</fullName>
    </submittedName>
</protein>
<feature type="domain" description="HIT" evidence="4">
    <location>
        <begin position="4"/>
        <end position="111"/>
    </location>
</feature>
<dbReference type="Pfam" id="PF01230">
    <property type="entry name" value="HIT"/>
    <property type="match status" value="1"/>
</dbReference>
<proteinExistence type="predicted"/>
<name>A0A2K9BYH9_9MOLU</name>
<dbReference type="KEGG" id="msyr:CXP39_01250"/>
<dbReference type="Proteomes" id="UP000233419">
    <property type="component" value="Chromosome"/>
</dbReference>
<evidence type="ECO:0000313" key="5">
    <source>
        <dbReference type="EMBL" id="AUF83428.1"/>
    </source>
</evidence>
<evidence type="ECO:0000259" key="4">
    <source>
        <dbReference type="PROSITE" id="PS51084"/>
    </source>
</evidence>
<dbReference type="Gene3D" id="3.30.428.10">
    <property type="entry name" value="HIT-like"/>
    <property type="match status" value="1"/>
</dbReference>
<dbReference type="SUPFAM" id="SSF54197">
    <property type="entry name" value="HIT-like"/>
    <property type="match status" value="1"/>
</dbReference>
<dbReference type="InterPro" id="IPR036265">
    <property type="entry name" value="HIT-like_sf"/>
</dbReference>
<dbReference type="GO" id="GO:0009117">
    <property type="term" value="P:nucleotide metabolic process"/>
    <property type="evidence" value="ECO:0007669"/>
    <property type="project" value="TreeGrafter"/>
</dbReference>
<evidence type="ECO:0000313" key="6">
    <source>
        <dbReference type="Proteomes" id="UP000233419"/>
    </source>
</evidence>
<accession>A0A2K9BYH9</accession>
<dbReference type="AlphaFoldDB" id="A0A2K9BYH9"/>
<reference evidence="5 6" key="1">
    <citation type="submission" date="2017-12" db="EMBL/GenBank/DDBJ databases">
        <title>Mesoplasma syrphidae YJS, Complete Genome.</title>
        <authorList>
            <person name="Knight T.F."/>
            <person name="Citino T."/>
            <person name="Rubinstein R."/>
            <person name="Neuschaefer Z."/>
        </authorList>
    </citation>
    <scope>NUCLEOTIDE SEQUENCE [LARGE SCALE GENOMIC DNA]</scope>
    <source>
        <strain evidence="5 6">YJS</strain>
    </source>
</reference>
<dbReference type="GO" id="GO:0003824">
    <property type="term" value="F:catalytic activity"/>
    <property type="evidence" value="ECO:0007669"/>
    <property type="project" value="InterPro"/>
</dbReference>
<organism evidence="5 6">
    <name type="scientific">Mesoplasma syrphidae</name>
    <dbReference type="NCBI Taxonomy" id="225999"/>
    <lineage>
        <taxon>Bacteria</taxon>
        <taxon>Bacillati</taxon>
        <taxon>Mycoplasmatota</taxon>
        <taxon>Mollicutes</taxon>
        <taxon>Entomoplasmatales</taxon>
        <taxon>Entomoplasmataceae</taxon>
        <taxon>Mesoplasma</taxon>
    </lineage>
</organism>
<dbReference type="InterPro" id="IPR001310">
    <property type="entry name" value="Histidine_triad_HIT"/>
</dbReference>
<evidence type="ECO:0000256" key="1">
    <source>
        <dbReference type="PIRSR" id="PIRSR601310-1"/>
    </source>
</evidence>
<dbReference type="EMBL" id="CP025257">
    <property type="protein sequence ID" value="AUF83428.1"/>
    <property type="molecule type" value="Genomic_DNA"/>
</dbReference>
<dbReference type="PANTHER" id="PTHR46648">
    <property type="entry name" value="HIT FAMILY PROTEIN 1"/>
    <property type="match status" value="1"/>
</dbReference>
<evidence type="ECO:0000256" key="3">
    <source>
        <dbReference type="PROSITE-ProRule" id="PRU00464"/>
    </source>
</evidence>
<dbReference type="CDD" id="cd01277">
    <property type="entry name" value="HINT_subgroup"/>
    <property type="match status" value="1"/>
</dbReference>
<feature type="short sequence motif" description="Histidine triad motif" evidence="2 3">
    <location>
        <begin position="96"/>
        <end position="100"/>
    </location>
</feature>
<dbReference type="PRINTS" id="PR00332">
    <property type="entry name" value="HISTRIAD"/>
</dbReference>
<dbReference type="RefSeq" id="WP_027048622.1">
    <property type="nucleotide sequence ID" value="NZ_CP025257.1"/>
</dbReference>
<evidence type="ECO:0000256" key="2">
    <source>
        <dbReference type="PIRSR" id="PIRSR601310-3"/>
    </source>
</evidence>
<dbReference type="OrthoDB" id="9784774at2"/>
<dbReference type="PROSITE" id="PS51084">
    <property type="entry name" value="HIT_2"/>
    <property type="match status" value="1"/>
</dbReference>
<dbReference type="PANTHER" id="PTHR46648:SF1">
    <property type="entry name" value="ADENOSINE 5'-MONOPHOSPHORAMIDASE HNT1"/>
    <property type="match status" value="1"/>
</dbReference>
<keyword evidence="6" id="KW-1185">Reference proteome</keyword>